<dbReference type="NCBIfam" id="NF008911">
    <property type="entry name" value="PRK12275.1-2"/>
    <property type="match status" value="1"/>
</dbReference>
<reference evidence="2" key="1">
    <citation type="submission" date="2016-11" db="EMBL/GenBank/DDBJ databases">
        <title>Mesorhizobium oceanicum sp. nov., isolated from deep seawater in South China Sea.</title>
        <authorList>
            <person name="Fu G.-Y."/>
        </authorList>
    </citation>
    <scope>NUCLEOTIDE SEQUENCE [LARGE SCALE GENOMIC DNA]</scope>
    <source>
        <strain evidence="2">B7</strain>
    </source>
</reference>
<dbReference type="CDD" id="cd16377">
    <property type="entry name" value="23S_rRNA_IVP_like"/>
    <property type="match status" value="1"/>
</dbReference>
<dbReference type="EMBL" id="CP018171">
    <property type="protein sequence ID" value="APH72192.1"/>
    <property type="molecule type" value="Genomic_DNA"/>
</dbReference>
<protein>
    <recommendedName>
        <fullName evidence="3">Four helix bundle protein</fullName>
    </recommendedName>
</protein>
<gene>
    <name evidence="1" type="ORF">BSQ44_13075</name>
</gene>
<dbReference type="SUPFAM" id="SSF158446">
    <property type="entry name" value="IVS-encoded protein-like"/>
    <property type="match status" value="1"/>
</dbReference>
<keyword evidence="2" id="KW-1185">Reference proteome</keyword>
<accession>A0A1L3SSA7</accession>
<dbReference type="OrthoDB" id="160990at2"/>
<dbReference type="KEGG" id="meso:BSQ44_13075"/>
<proteinExistence type="predicted"/>
<name>A0A1L3SSA7_9HYPH</name>
<dbReference type="Gene3D" id="1.20.1440.60">
    <property type="entry name" value="23S rRNA-intervening sequence"/>
    <property type="match status" value="1"/>
</dbReference>
<dbReference type="NCBIfam" id="TIGR02436">
    <property type="entry name" value="four helix bundle protein"/>
    <property type="match status" value="1"/>
</dbReference>
<evidence type="ECO:0000313" key="2">
    <source>
        <dbReference type="Proteomes" id="UP000182840"/>
    </source>
</evidence>
<dbReference type="PANTHER" id="PTHR38471:SF2">
    <property type="entry name" value="FOUR HELIX BUNDLE PROTEIN"/>
    <property type="match status" value="1"/>
</dbReference>
<dbReference type="PANTHER" id="PTHR38471">
    <property type="entry name" value="FOUR HELIX BUNDLE PROTEIN"/>
    <property type="match status" value="1"/>
</dbReference>
<organism evidence="1 2">
    <name type="scientific">Aquibium oceanicum</name>
    <dbReference type="NCBI Taxonomy" id="1670800"/>
    <lineage>
        <taxon>Bacteria</taxon>
        <taxon>Pseudomonadati</taxon>
        <taxon>Pseudomonadota</taxon>
        <taxon>Alphaproteobacteria</taxon>
        <taxon>Hyphomicrobiales</taxon>
        <taxon>Phyllobacteriaceae</taxon>
        <taxon>Aquibium</taxon>
    </lineage>
</organism>
<dbReference type="AlphaFoldDB" id="A0A1L3SSA7"/>
<dbReference type="InterPro" id="IPR012657">
    <property type="entry name" value="23S_rRNA-intervening_sequence"/>
</dbReference>
<sequence length="127" mass="14288">MQEERRSISSYRDLVVWNAAVDLAVNCYDITTRFPAHELYGMTSQIRRSSTSIAANIAEGHGRESTGAFIQFLRIAQGSLKELETHMVISGRVGLIGQQEMDDILMKASHIGKMLRSMTRSLQRRTS</sequence>
<dbReference type="RefSeq" id="WP_072604825.1">
    <property type="nucleotide sequence ID" value="NZ_CP018171.1"/>
</dbReference>
<dbReference type="Pfam" id="PF05635">
    <property type="entry name" value="23S_rRNA_IVP"/>
    <property type="match status" value="1"/>
</dbReference>
<dbReference type="Proteomes" id="UP000182840">
    <property type="component" value="Chromosome"/>
</dbReference>
<dbReference type="STRING" id="1670800.BSQ44_13075"/>
<dbReference type="InterPro" id="IPR036583">
    <property type="entry name" value="23S_rRNA_IVS_sf"/>
</dbReference>
<evidence type="ECO:0008006" key="3">
    <source>
        <dbReference type="Google" id="ProtNLM"/>
    </source>
</evidence>
<evidence type="ECO:0000313" key="1">
    <source>
        <dbReference type="EMBL" id="APH72192.1"/>
    </source>
</evidence>